<evidence type="ECO:0000256" key="1">
    <source>
        <dbReference type="SAM" id="MobiDB-lite"/>
    </source>
</evidence>
<evidence type="ECO:0000313" key="2">
    <source>
        <dbReference type="EMBL" id="QDS75557.1"/>
    </source>
</evidence>
<name>A0A517LIX9_9PEZI</name>
<reference evidence="2 3" key="1">
    <citation type="submission" date="2019-07" db="EMBL/GenBank/DDBJ databases">
        <title>Finished genome of Venturia effusa.</title>
        <authorList>
            <person name="Young C.A."/>
            <person name="Cox M.P."/>
            <person name="Ganley A.R.D."/>
            <person name="David W.J."/>
        </authorList>
    </citation>
    <scope>NUCLEOTIDE SEQUENCE [LARGE SCALE GENOMIC DNA]</scope>
    <source>
        <strain evidence="3">albino</strain>
    </source>
</reference>
<gene>
    <name evidence="2" type="ORF">FKW77_005745</name>
</gene>
<dbReference type="AlphaFoldDB" id="A0A517LIX9"/>
<accession>A0A517LIX9</accession>
<protein>
    <submittedName>
        <fullName evidence="2">Uncharacterized protein</fullName>
    </submittedName>
</protein>
<dbReference type="EMBL" id="CP042197">
    <property type="protein sequence ID" value="QDS75557.1"/>
    <property type="molecule type" value="Genomic_DNA"/>
</dbReference>
<keyword evidence="3" id="KW-1185">Reference proteome</keyword>
<feature type="compositionally biased region" description="Low complexity" evidence="1">
    <location>
        <begin position="42"/>
        <end position="53"/>
    </location>
</feature>
<evidence type="ECO:0000313" key="3">
    <source>
        <dbReference type="Proteomes" id="UP000316270"/>
    </source>
</evidence>
<organism evidence="2 3">
    <name type="scientific">Venturia effusa</name>
    <dbReference type="NCBI Taxonomy" id="50376"/>
    <lineage>
        <taxon>Eukaryota</taxon>
        <taxon>Fungi</taxon>
        <taxon>Dikarya</taxon>
        <taxon>Ascomycota</taxon>
        <taxon>Pezizomycotina</taxon>
        <taxon>Dothideomycetes</taxon>
        <taxon>Pleosporomycetidae</taxon>
        <taxon>Venturiales</taxon>
        <taxon>Venturiaceae</taxon>
        <taxon>Venturia</taxon>
    </lineage>
</organism>
<sequence length="53" mass="5964">MGVLRTRLVQDEDEDEDKNEAFGRGLPSVRDQKAKLPKRHGSSTSRYSDSGSR</sequence>
<feature type="region of interest" description="Disordered" evidence="1">
    <location>
        <begin position="1"/>
        <end position="53"/>
    </location>
</feature>
<proteinExistence type="predicted"/>
<dbReference type="Proteomes" id="UP000316270">
    <property type="component" value="Chromosome 13"/>
</dbReference>